<feature type="transmembrane region" description="Helical" evidence="1">
    <location>
        <begin position="110"/>
        <end position="133"/>
    </location>
</feature>
<feature type="transmembrane region" description="Helical" evidence="1">
    <location>
        <begin position="241"/>
        <end position="260"/>
    </location>
</feature>
<evidence type="ECO:0000256" key="1">
    <source>
        <dbReference type="SAM" id="Phobius"/>
    </source>
</evidence>
<feature type="transmembrane region" description="Helical" evidence="1">
    <location>
        <begin position="70"/>
        <end position="89"/>
    </location>
</feature>
<gene>
    <name evidence="3" type="ORF">JQ619_09665</name>
</gene>
<evidence type="ECO:0000259" key="2">
    <source>
        <dbReference type="Pfam" id="PF01757"/>
    </source>
</evidence>
<keyword evidence="3" id="KW-0808">Transferase</keyword>
<dbReference type="InterPro" id="IPR050879">
    <property type="entry name" value="Acyltransferase_3"/>
</dbReference>
<keyword evidence="4" id="KW-1185">Reference proteome</keyword>
<keyword evidence="3" id="KW-0012">Acyltransferase</keyword>
<dbReference type="RefSeq" id="WP_172236431.1">
    <property type="nucleotide sequence ID" value="NZ_JABFDP010000009.1"/>
</dbReference>
<evidence type="ECO:0000313" key="4">
    <source>
        <dbReference type="Proteomes" id="UP001314635"/>
    </source>
</evidence>
<feature type="transmembrane region" description="Helical" evidence="1">
    <location>
        <begin position="272"/>
        <end position="291"/>
    </location>
</feature>
<accession>A0ABS5G438</accession>
<dbReference type="EMBL" id="JAFCLK010000008">
    <property type="protein sequence ID" value="MBR1136034.1"/>
    <property type="molecule type" value="Genomic_DNA"/>
</dbReference>
<sequence length="396" mass="43409">MNLLSGPHGARKIDRLERVRGLAALRDGYQMMPRRFVAIDSLRGICAIIVAVYHFSSNSILAALPFIKNGFLFVDFFFVLSGFVIASSYGDKLRTGFPIPQFMFLRLGRLYPLHLFVICLYLPIAAMGGYSWSGLWITAALLQAFSDGNLGNWNPPSWSISAEVWTYLVFAFACRIPGRLFYYVLAAPIVVAPPVLLVVSDRYLDVCFEGALLRSLFGFSMGALAFAFWRRRDRSVMSSRASTLTELAVVAASLLIVAVAGAGPLSFLCPPVFVVTILVFASESGLISAALKHRSIVMVGALSYSIYMTHLFVQARLLNVIGFLGRHVWLPISKEAGGAQSISSQIPLAADSTVILMIAIVIGVAYLTFKLIEEPFRRWSRSFVASNPAKAVGDAR</sequence>
<organism evidence="3 4">
    <name type="scientific">Bradyrhizobium denitrificans</name>
    <dbReference type="NCBI Taxonomy" id="2734912"/>
    <lineage>
        <taxon>Bacteria</taxon>
        <taxon>Pseudomonadati</taxon>
        <taxon>Pseudomonadota</taxon>
        <taxon>Alphaproteobacteria</taxon>
        <taxon>Hyphomicrobiales</taxon>
        <taxon>Nitrobacteraceae</taxon>
        <taxon>Bradyrhizobium</taxon>
    </lineage>
</organism>
<dbReference type="Pfam" id="PF01757">
    <property type="entry name" value="Acyl_transf_3"/>
    <property type="match status" value="1"/>
</dbReference>
<keyword evidence="1" id="KW-0812">Transmembrane</keyword>
<proteinExistence type="predicted"/>
<protein>
    <submittedName>
        <fullName evidence="3">Acyltransferase</fullName>
    </submittedName>
</protein>
<evidence type="ECO:0000313" key="3">
    <source>
        <dbReference type="EMBL" id="MBR1136034.1"/>
    </source>
</evidence>
<dbReference type="PANTHER" id="PTHR23028:SF131">
    <property type="entry name" value="BLR2367 PROTEIN"/>
    <property type="match status" value="1"/>
</dbReference>
<dbReference type="InterPro" id="IPR002656">
    <property type="entry name" value="Acyl_transf_3_dom"/>
</dbReference>
<keyword evidence="1" id="KW-1133">Transmembrane helix</keyword>
<feature type="transmembrane region" description="Helical" evidence="1">
    <location>
        <begin position="36"/>
        <end position="55"/>
    </location>
</feature>
<feature type="transmembrane region" description="Helical" evidence="1">
    <location>
        <begin position="180"/>
        <end position="199"/>
    </location>
</feature>
<feature type="transmembrane region" description="Helical" evidence="1">
    <location>
        <begin position="352"/>
        <end position="372"/>
    </location>
</feature>
<feature type="domain" description="Acyltransferase 3" evidence="2">
    <location>
        <begin position="37"/>
        <end position="329"/>
    </location>
</feature>
<keyword evidence="1" id="KW-0472">Membrane</keyword>
<comment type="caution">
    <text evidence="3">The sequence shown here is derived from an EMBL/GenBank/DDBJ whole genome shotgun (WGS) entry which is preliminary data.</text>
</comment>
<reference evidence="4" key="1">
    <citation type="journal article" date="2021" name="ISME J.">
        <title>Evolutionary origin and ecological implication of a unique nif island in free-living Bradyrhizobium lineages.</title>
        <authorList>
            <person name="Tao J."/>
        </authorList>
    </citation>
    <scope>NUCLEOTIDE SEQUENCE [LARGE SCALE GENOMIC DNA]</scope>
    <source>
        <strain evidence="4">SZCCT0094</strain>
    </source>
</reference>
<name>A0ABS5G438_9BRAD</name>
<feature type="transmembrane region" description="Helical" evidence="1">
    <location>
        <begin position="153"/>
        <end position="173"/>
    </location>
</feature>
<dbReference type="Proteomes" id="UP001314635">
    <property type="component" value="Unassembled WGS sequence"/>
</dbReference>
<dbReference type="PANTHER" id="PTHR23028">
    <property type="entry name" value="ACETYLTRANSFERASE"/>
    <property type="match status" value="1"/>
</dbReference>
<dbReference type="GO" id="GO:0016746">
    <property type="term" value="F:acyltransferase activity"/>
    <property type="evidence" value="ECO:0007669"/>
    <property type="project" value="UniProtKB-KW"/>
</dbReference>
<feature type="transmembrane region" description="Helical" evidence="1">
    <location>
        <begin position="211"/>
        <end position="229"/>
    </location>
</feature>